<feature type="domain" description="GH15-like" evidence="1">
    <location>
        <begin position="275"/>
        <end position="595"/>
    </location>
</feature>
<sequence>MARAVTIGNGSLLVGLDYRGQLRDLYYPHVGEANHVSGASGNFVHRIGVFCDGEMSWLDSDEWQIEIGSDEQTSIGNMTATHVRLGVQLTSRDAVHNEQNVFLRNFILTNKGTKKRELKLFLSQQFRIAESRRGDTAFFDPRVKAIIHYKGNTTFLVNASINDVQFTEYNIGLFGIEGKEGTYMDAMDGVLEKNPIEHGSVDSVIGLTAELAAGASAEIYYWVVCGNTIPDVHMLDEYVIEETPVRLINSTDSYWRAWLDKEPRDLSILPTALRTLYNRSLITMRVHNDNGGGIIASSDTDMLHHGRDTYSYVWPRDAAVIASALDISGYHDVATRFFTFITKCIEPGGYLMHKYRSDGVLGSSWHPWMQKGVPQLPIQEDETAATVFALWQHYERVRDLEFIESLYNPFIEPAAKFMCEYIEATTGLPQASYDLWEEKYGTSTYTAASVYAGLMAASRFAMILGKDDDARTYQAIAQRMQTAIGTILFDEETGMFVKHVRHTEDGELEYDKTFDTSSFYGLIVFEVFDIDDPKITRAAAAVRERLQVHANSKGYVRYENDGYYRMSDADTPNPWVITTLWMAQYLIKKATKLTELKEPLELLMWTCSHATTGGVLAEQMHPNTRAHVSTAPLIWSHAEYVLAVDAYLKKVKDLSK</sequence>
<dbReference type="AlphaFoldDB" id="A0A1F6FHE6"/>
<protein>
    <recommendedName>
        <fullName evidence="1">GH15-like domain-containing protein</fullName>
    </recommendedName>
</protein>
<reference evidence="2 3" key="1">
    <citation type="journal article" date="2016" name="Nat. Commun.">
        <title>Thousands of microbial genomes shed light on interconnected biogeochemical processes in an aquifer system.</title>
        <authorList>
            <person name="Anantharaman K."/>
            <person name="Brown C.T."/>
            <person name="Hug L.A."/>
            <person name="Sharon I."/>
            <person name="Castelle C.J."/>
            <person name="Probst A.J."/>
            <person name="Thomas B.C."/>
            <person name="Singh A."/>
            <person name="Wilkins M.J."/>
            <person name="Karaoz U."/>
            <person name="Brodie E.L."/>
            <person name="Williams K.H."/>
            <person name="Hubbard S.S."/>
            <person name="Banfield J.F."/>
        </authorList>
    </citation>
    <scope>NUCLEOTIDE SEQUENCE [LARGE SCALE GENOMIC DNA]</scope>
</reference>
<evidence type="ECO:0000313" key="3">
    <source>
        <dbReference type="Proteomes" id="UP000177325"/>
    </source>
</evidence>
<dbReference type="GO" id="GO:0005975">
    <property type="term" value="P:carbohydrate metabolic process"/>
    <property type="evidence" value="ECO:0007669"/>
    <property type="project" value="InterPro"/>
</dbReference>
<dbReference type="GO" id="GO:0004553">
    <property type="term" value="F:hydrolase activity, hydrolyzing O-glycosyl compounds"/>
    <property type="evidence" value="ECO:0007669"/>
    <property type="project" value="UniProtKB-ARBA"/>
</dbReference>
<dbReference type="InterPro" id="IPR012341">
    <property type="entry name" value="6hp_glycosidase-like_sf"/>
</dbReference>
<comment type="caution">
    <text evidence="2">The sequence shown here is derived from an EMBL/GenBank/DDBJ whole genome shotgun (WGS) entry which is preliminary data.</text>
</comment>
<dbReference type="PANTHER" id="PTHR31616:SF13">
    <property type="entry name" value="GLUCAN 1,4-ALPHA-GLUCOSIDASE"/>
    <property type="match status" value="1"/>
</dbReference>
<evidence type="ECO:0000259" key="1">
    <source>
        <dbReference type="Pfam" id="PF00723"/>
    </source>
</evidence>
<accession>A0A1F6FHE6</accession>
<evidence type="ECO:0000313" key="2">
    <source>
        <dbReference type="EMBL" id="OGG85256.1"/>
    </source>
</evidence>
<dbReference type="InterPro" id="IPR011613">
    <property type="entry name" value="GH15-like"/>
</dbReference>
<gene>
    <name evidence="2" type="ORF">A3G90_04345</name>
</gene>
<dbReference type="STRING" id="1798525.A3G90_04345"/>
<dbReference type="PANTHER" id="PTHR31616">
    <property type="entry name" value="TREHALASE"/>
    <property type="match status" value="1"/>
</dbReference>
<dbReference type="Pfam" id="PF00723">
    <property type="entry name" value="Glyco_hydro_15"/>
    <property type="match status" value="1"/>
</dbReference>
<name>A0A1F6FHE6_9BACT</name>
<dbReference type="InterPro" id="IPR008928">
    <property type="entry name" value="6-hairpin_glycosidase_sf"/>
</dbReference>
<dbReference type="EMBL" id="MFMM01000001">
    <property type="protein sequence ID" value="OGG85256.1"/>
    <property type="molecule type" value="Genomic_DNA"/>
</dbReference>
<organism evidence="2 3">
    <name type="scientific">Candidatus Kaiserbacteria bacterium RIFCSPLOWO2_12_FULL_45_26</name>
    <dbReference type="NCBI Taxonomy" id="1798525"/>
    <lineage>
        <taxon>Bacteria</taxon>
        <taxon>Candidatus Kaiseribacteriota</taxon>
    </lineage>
</organism>
<dbReference type="Proteomes" id="UP000177325">
    <property type="component" value="Unassembled WGS sequence"/>
</dbReference>
<dbReference type="Gene3D" id="1.50.10.10">
    <property type="match status" value="1"/>
</dbReference>
<dbReference type="SUPFAM" id="SSF48208">
    <property type="entry name" value="Six-hairpin glycosidases"/>
    <property type="match status" value="1"/>
</dbReference>
<proteinExistence type="predicted"/>